<accession>A0ABQ5YQ98</accession>
<dbReference type="RefSeq" id="WP_284279755.1">
    <property type="nucleotide sequence ID" value="NZ_BSOJ01000006.1"/>
</dbReference>
<dbReference type="InterPro" id="IPR016185">
    <property type="entry name" value="PreATP-grasp_dom_sf"/>
</dbReference>
<evidence type="ECO:0000256" key="3">
    <source>
        <dbReference type="ARBA" id="ARBA00022741"/>
    </source>
</evidence>
<dbReference type="PANTHER" id="PTHR18866:SF33">
    <property type="entry name" value="METHYLCROTONOYL-COA CARBOXYLASE SUBUNIT ALPHA, MITOCHONDRIAL-RELATED"/>
    <property type="match status" value="1"/>
</dbReference>
<evidence type="ECO:0000256" key="1">
    <source>
        <dbReference type="ARBA" id="ARBA00001953"/>
    </source>
</evidence>
<dbReference type="Pfam" id="PF00289">
    <property type="entry name" value="Biotin_carb_N"/>
    <property type="match status" value="1"/>
</dbReference>
<keyword evidence="2" id="KW-0436">Ligase</keyword>
<evidence type="ECO:0000256" key="5">
    <source>
        <dbReference type="ARBA" id="ARBA00023267"/>
    </source>
</evidence>
<dbReference type="InterPro" id="IPR000089">
    <property type="entry name" value="Biotin_lipoyl"/>
</dbReference>
<dbReference type="PROSITE" id="PS50968">
    <property type="entry name" value="BIOTINYL_LIPOYL"/>
    <property type="match status" value="1"/>
</dbReference>
<proteinExistence type="predicted"/>
<dbReference type="Pfam" id="PF02786">
    <property type="entry name" value="CPSase_L_D2"/>
    <property type="match status" value="1"/>
</dbReference>
<dbReference type="InterPro" id="IPR005479">
    <property type="entry name" value="CPAse_ATP-bd"/>
</dbReference>
<keyword evidence="4 6" id="KW-0067">ATP-binding</keyword>
<dbReference type="SUPFAM" id="SSF56059">
    <property type="entry name" value="Glutathione synthetase ATP-binding domain-like"/>
    <property type="match status" value="1"/>
</dbReference>
<dbReference type="PANTHER" id="PTHR18866">
    <property type="entry name" value="CARBOXYLASE:PYRUVATE/ACETYL-COA/PROPIONYL-COA CARBOXYLASE"/>
    <property type="match status" value="1"/>
</dbReference>
<evidence type="ECO:0000259" key="7">
    <source>
        <dbReference type="PROSITE" id="PS50968"/>
    </source>
</evidence>
<dbReference type="InterPro" id="IPR005482">
    <property type="entry name" value="Biotin_COase_C"/>
</dbReference>
<dbReference type="SUPFAM" id="SSF52440">
    <property type="entry name" value="PreATP-grasp domain"/>
    <property type="match status" value="1"/>
</dbReference>
<dbReference type="InterPro" id="IPR011764">
    <property type="entry name" value="Biotin_carboxylation_dom"/>
</dbReference>
<dbReference type="Gene3D" id="3.30.470.20">
    <property type="entry name" value="ATP-grasp fold, B domain"/>
    <property type="match status" value="1"/>
</dbReference>
<evidence type="ECO:0000256" key="4">
    <source>
        <dbReference type="ARBA" id="ARBA00022840"/>
    </source>
</evidence>
<evidence type="ECO:0000259" key="8">
    <source>
        <dbReference type="PROSITE" id="PS50975"/>
    </source>
</evidence>
<name>A0ABQ5YQ98_9BURK</name>
<dbReference type="Gene3D" id="2.40.50.100">
    <property type="match status" value="1"/>
</dbReference>
<comment type="caution">
    <text evidence="10">The sequence shown here is derived from an EMBL/GenBank/DDBJ whole genome shotgun (WGS) entry which is preliminary data.</text>
</comment>
<sequence length="669" mass="72436">MGVTIQPIRKLLIANRNEIARRIQRAATALGIQTVAVYSEADAKALHVREADEAWCIGPAPSLESYLRIDQLIEVAKASGADAIHPGYGFVSESPDFAKACEAAGIRLVGPTSQAIADMADKARAKEIARQAGLPCIPGFNFDQATDMDLLQAARDIGFPVMIKALAGGGGRGMRLVLDEAEFAAQLHSARLESKNAFNDDRVMLEKAIVAPRHIEIQVLADQYGHAIHLGERDCTVQRRHQKIVEEAPSPAVDVALRKTMGEAALKLVHATGYVGAGTVEFLLDSRGEFYFIEMNTRLQVEHGVTEAITGVDLVQWQLRIAGGEPLTLQQHDIAFTGHAIQGRLCAEDPAKDFMPQTGPVLAWSAPSLARCDDALQAGLEVSPWYDSLLAKVIAHAPTRELACQALANALNQTVLIGFEHNAAYLARIALHPVFVAGQFSTAFLAEQADSLLFVDEQAELPAEALIASLYFANRPDLARTWPAPLAAYSSTRAMRRNLRLHFGGALHRVSLEQDSLNEARIFTEKSTESVTLSTLQWQVVEGGVHYAATMGTQPVRATVWPCAEGAWVRLSGQARALLVADHTLQTDSAASQGQFQPLVKSPMNGKITQILVQPGQPVQAGDVLFCLEAMKMEHRIAARSDATVDSILVEVGQQMNMGQTLAQLVEVK</sequence>
<dbReference type="PROSITE" id="PS00867">
    <property type="entry name" value="CPSASE_2"/>
    <property type="match status" value="1"/>
</dbReference>
<feature type="domain" description="ATP-grasp" evidence="8">
    <location>
        <begin position="126"/>
        <end position="323"/>
    </location>
</feature>
<evidence type="ECO:0000256" key="2">
    <source>
        <dbReference type="ARBA" id="ARBA00022598"/>
    </source>
</evidence>
<comment type="cofactor">
    <cofactor evidence="1">
        <name>biotin</name>
        <dbReference type="ChEBI" id="CHEBI:57586"/>
    </cofactor>
</comment>
<dbReference type="SUPFAM" id="SSF51246">
    <property type="entry name" value="Rudiment single hybrid motif"/>
    <property type="match status" value="1"/>
</dbReference>
<protein>
    <submittedName>
        <fullName evidence="10">3-methylcrotonyl-CoA carboxylase subunit alpha</fullName>
    </submittedName>
</protein>
<feature type="domain" description="Biotin carboxylation" evidence="9">
    <location>
        <begin position="7"/>
        <end position="450"/>
    </location>
</feature>
<reference evidence="11" key="1">
    <citation type="journal article" date="2019" name="Int. J. Syst. Evol. Microbiol.">
        <title>The Global Catalogue of Microorganisms (GCM) 10K type strain sequencing project: providing services to taxonomists for standard genome sequencing and annotation.</title>
        <authorList>
            <consortium name="The Broad Institute Genomics Platform"/>
            <consortium name="The Broad Institute Genome Sequencing Center for Infectious Disease"/>
            <person name="Wu L."/>
            <person name="Ma J."/>
        </authorList>
    </citation>
    <scope>NUCLEOTIDE SEQUENCE [LARGE SCALE GENOMIC DNA]</scope>
    <source>
        <strain evidence="11">NBRC 105857</strain>
    </source>
</reference>
<dbReference type="CDD" id="cd06850">
    <property type="entry name" value="biotinyl_domain"/>
    <property type="match status" value="1"/>
</dbReference>
<keyword evidence="3 6" id="KW-0547">Nucleotide-binding</keyword>
<dbReference type="InterPro" id="IPR011054">
    <property type="entry name" value="Rudment_hybrid_motif"/>
</dbReference>
<gene>
    <name evidence="10" type="primary">mccA</name>
    <name evidence="10" type="ORF">GCM10007875_04940</name>
</gene>
<evidence type="ECO:0000256" key="6">
    <source>
        <dbReference type="PROSITE-ProRule" id="PRU00409"/>
    </source>
</evidence>
<feature type="domain" description="Lipoyl-binding" evidence="7">
    <location>
        <begin position="585"/>
        <end position="666"/>
    </location>
</feature>
<dbReference type="Pfam" id="PF00364">
    <property type="entry name" value="Biotin_lipoyl"/>
    <property type="match status" value="1"/>
</dbReference>
<dbReference type="InterPro" id="IPR005481">
    <property type="entry name" value="BC-like_N"/>
</dbReference>
<dbReference type="EMBL" id="BSOJ01000006">
    <property type="protein sequence ID" value="GLR25406.1"/>
    <property type="molecule type" value="Genomic_DNA"/>
</dbReference>
<evidence type="ECO:0000259" key="9">
    <source>
        <dbReference type="PROSITE" id="PS50979"/>
    </source>
</evidence>
<dbReference type="Pfam" id="PF02785">
    <property type="entry name" value="Biotin_carb_C"/>
    <property type="match status" value="1"/>
</dbReference>
<dbReference type="InterPro" id="IPR001882">
    <property type="entry name" value="Biotin_BS"/>
</dbReference>
<dbReference type="InterPro" id="IPR011053">
    <property type="entry name" value="Single_hybrid_motif"/>
</dbReference>
<evidence type="ECO:0000313" key="11">
    <source>
        <dbReference type="Proteomes" id="UP001156664"/>
    </source>
</evidence>
<dbReference type="InterPro" id="IPR050856">
    <property type="entry name" value="Biotin_carboxylase_complex"/>
</dbReference>
<keyword evidence="5" id="KW-0092">Biotin</keyword>
<dbReference type="SMART" id="SM00878">
    <property type="entry name" value="Biotin_carb_C"/>
    <property type="match status" value="1"/>
</dbReference>
<dbReference type="SUPFAM" id="SSF51230">
    <property type="entry name" value="Single hybrid motif"/>
    <property type="match status" value="1"/>
</dbReference>
<dbReference type="PROSITE" id="PS50975">
    <property type="entry name" value="ATP_GRASP"/>
    <property type="match status" value="1"/>
</dbReference>
<dbReference type="PROSITE" id="PS00188">
    <property type="entry name" value="BIOTIN"/>
    <property type="match status" value="1"/>
</dbReference>
<evidence type="ECO:0000313" key="10">
    <source>
        <dbReference type="EMBL" id="GLR25406.1"/>
    </source>
</evidence>
<dbReference type="PROSITE" id="PS50979">
    <property type="entry name" value="BC"/>
    <property type="match status" value="1"/>
</dbReference>
<dbReference type="InterPro" id="IPR011761">
    <property type="entry name" value="ATP-grasp"/>
</dbReference>
<dbReference type="Proteomes" id="UP001156664">
    <property type="component" value="Unassembled WGS sequence"/>
</dbReference>
<organism evidence="10 11">
    <name type="scientific">Limnobacter litoralis</name>
    <dbReference type="NCBI Taxonomy" id="481366"/>
    <lineage>
        <taxon>Bacteria</taxon>
        <taxon>Pseudomonadati</taxon>
        <taxon>Pseudomonadota</taxon>
        <taxon>Betaproteobacteria</taxon>
        <taxon>Burkholderiales</taxon>
        <taxon>Burkholderiaceae</taxon>
        <taxon>Limnobacter</taxon>
    </lineage>
</organism>
<keyword evidence="11" id="KW-1185">Reference proteome</keyword>